<protein>
    <submittedName>
        <fullName evidence="6">3-ketoacyl-CoA thiolase @ Acetyl-CoA acetyltransferase</fullName>
        <ecNumber evidence="6">2.3.1.16</ecNumber>
        <ecNumber evidence="6">2.3.1.9</ecNumber>
    </submittedName>
</protein>
<dbReference type="InterPro" id="IPR020613">
    <property type="entry name" value="Thiolase_CS"/>
</dbReference>
<accession>A0A3B1B241</accession>
<dbReference type="Gene3D" id="3.40.47.10">
    <property type="match status" value="1"/>
</dbReference>
<dbReference type="InterPro" id="IPR020616">
    <property type="entry name" value="Thiolase_N"/>
</dbReference>
<feature type="domain" description="Thiolase N-terminal" evidence="4">
    <location>
        <begin position="17"/>
        <end position="290"/>
    </location>
</feature>
<dbReference type="EC" id="2.3.1.16" evidence="6"/>
<dbReference type="InterPro" id="IPR020617">
    <property type="entry name" value="Thiolase_C"/>
</dbReference>
<dbReference type="EMBL" id="UOFV01000558">
    <property type="protein sequence ID" value="VAX06003.1"/>
    <property type="molecule type" value="Genomic_DNA"/>
</dbReference>
<gene>
    <name evidence="6" type="ORF">MNBD_GAMMA19-1129</name>
</gene>
<dbReference type="InterPro" id="IPR020610">
    <property type="entry name" value="Thiolase_AS"/>
</dbReference>
<organism evidence="6">
    <name type="scientific">hydrothermal vent metagenome</name>
    <dbReference type="NCBI Taxonomy" id="652676"/>
    <lineage>
        <taxon>unclassified sequences</taxon>
        <taxon>metagenomes</taxon>
        <taxon>ecological metagenomes</taxon>
    </lineage>
</organism>
<reference evidence="6" key="1">
    <citation type="submission" date="2018-06" db="EMBL/GenBank/DDBJ databases">
        <authorList>
            <person name="Zhirakovskaya E."/>
        </authorList>
    </citation>
    <scope>NUCLEOTIDE SEQUENCE</scope>
</reference>
<dbReference type="Pfam" id="PF02803">
    <property type="entry name" value="Thiolase_C"/>
    <property type="match status" value="1"/>
</dbReference>
<evidence type="ECO:0000256" key="3">
    <source>
        <dbReference type="ARBA" id="ARBA00023315"/>
    </source>
</evidence>
<dbReference type="AlphaFoldDB" id="A0A3B1B241"/>
<evidence type="ECO:0000256" key="2">
    <source>
        <dbReference type="ARBA" id="ARBA00022679"/>
    </source>
</evidence>
<keyword evidence="2 6" id="KW-0808">Transferase</keyword>
<keyword evidence="3 6" id="KW-0012">Acyltransferase</keyword>
<dbReference type="NCBIfam" id="NF006030">
    <property type="entry name" value="PRK08170.1"/>
    <property type="match status" value="1"/>
</dbReference>
<evidence type="ECO:0000259" key="5">
    <source>
        <dbReference type="Pfam" id="PF02803"/>
    </source>
</evidence>
<dbReference type="InterPro" id="IPR016039">
    <property type="entry name" value="Thiolase-like"/>
</dbReference>
<evidence type="ECO:0000313" key="6">
    <source>
        <dbReference type="EMBL" id="VAX06003.1"/>
    </source>
</evidence>
<feature type="domain" description="Thiolase C-terminal" evidence="5">
    <location>
        <begin position="299"/>
        <end position="437"/>
    </location>
</feature>
<dbReference type="PANTHER" id="PTHR18919:SF151">
    <property type="entry name" value="BLR2427 PROTEIN"/>
    <property type="match status" value="1"/>
</dbReference>
<dbReference type="PANTHER" id="PTHR18919">
    <property type="entry name" value="ACETYL-COA C-ACYLTRANSFERASE"/>
    <property type="match status" value="1"/>
</dbReference>
<dbReference type="SUPFAM" id="SSF53901">
    <property type="entry name" value="Thiolase-like"/>
    <property type="match status" value="2"/>
</dbReference>
<dbReference type="PROSITE" id="PS00099">
    <property type="entry name" value="THIOLASE_3"/>
    <property type="match status" value="1"/>
</dbReference>
<name>A0A3B1B241_9ZZZZ</name>
<dbReference type="PIRSF" id="PIRSF000429">
    <property type="entry name" value="Ac-CoA_Ac_transf"/>
    <property type="match status" value="1"/>
</dbReference>
<comment type="similarity">
    <text evidence="1">Belongs to the thiolase-like superfamily. Thiolase family.</text>
</comment>
<sequence>MSEKKRPGPVKKMIRPVYVVDGARTPFLKARGKPGMFNAANLAMGAGRPLMARQAFEPGDIDEVIMGCVMPGPDEANIARLLALRLGCDKHTPAWTVQRNCASGMQALDCATQSIAYGHANLVLAGGVESMSHAPVLLAEKMVAWLGGWARARTTGAKLQALRQLRPAYFKPIIALLRGLSDPLVGLSMGQTAEILAHRFDISREQMDAYAVRSHQRLTAAQEAGHMGEIETLYDTRGHFYDADDGVRADSSVEKLGTLKPVFDRPFGKVTAGNSAQVTDGAALLLLASENAVNKWDLPVLGRIVDSEWAGLDPAQMGLGPVHAMTPIMKRHKFTLDDIDYWEINEAFATQVQACLAAWNEPKYCREELHMRGVMGELDESTLNVDGGGVSLGHPVGASGARIVLHLLHVLERNKAQRGIASLCIGGGQGGAMLLERV</sequence>
<dbReference type="CDD" id="cd00751">
    <property type="entry name" value="thiolase"/>
    <property type="match status" value="1"/>
</dbReference>
<evidence type="ECO:0000256" key="1">
    <source>
        <dbReference type="ARBA" id="ARBA00010982"/>
    </source>
</evidence>
<dbReference type="PROSITE" id="PS00737">
    <property type="entry name" value="THIOLASE_2"/>
    <property type="match status" value="1"/>
</dbReference>
<dbReference type="GO" id="GO:0003985">
    <property type="term" value="F:acetyl-CoA C-acetyltransferase activity"/>
    <property type="evidence" value="ECO:0007669"/>
    <property type="project" value="UniProtKB-EC"/>
</dbReference>
<dbReference type="Pfam" id="PF00108">
    <property type="entry name" value="Thiolase_N"/>
    <property type="match status" value="1"/>
</dbReference>
<dbReference type="NCBIfam" id="TIGR01930">
    <property type="entry name" value="AcCoA-C-Actrans"/>
    <property type="match status" value="1"/>
</dbReference>
<evidence type="ECO:0000259" key="4">
    <source>
        <dbReference type="Pfam" id="PF00108"/>
    </source>
</evidence>
<dbReference type="EC" id="2.3.1.9" evidence="6"/>
<dbReference type="InterPro" id="IPR002155">
    <property type="entry name" value="Thiolase"/>
</dbReference>
<proteinExistence type="inferred from homology"/>